<dbReference type="Proteomes" id="UP000886796">
    <property type="component" value="Unassembled WGS sequence"/>
</dbReference>
<reference evidence="2" key="1">
    <citation type="submission" date="2020-10" db="EMBL/GenBank/DDBJ databases">
        <authorList>
            <person name="Gilroy R."/>
        </authorList>
    </citation>
    <scope>NUCLEOTIDE SEQUENCE</scope>
    <source>
        <strain evidence="2">13361</strain>
    </source>
</reference>
<gene>
    <name evidence="2" type="ORF">IAB74_09030</name>
</gene>
<organism evidence="2 3">
    <name type="scientific">Candidatus Faecousia excrementigallinarum</name>
    <dbReference type="NCBI Taxonomy" id="2840806"/>
    <lineage>
        <taxon>Bacteria</taxon>
        <taxon>Bacillati</taxon>
        <taxon>Bacillota</taxon>
        <taxon>Clostridia</taxon>
        <taxon>Eubacteriales</taxon>
        <taxon>Oscillospiraceae</taxon>
        <taxon>Faecousia</taxon>
    </lineage>
</organism>
<comment type="caution">
    <text evidence="2">The sequence shown here is derived from an EMBL/GenBank/DDBJ whole genome shotgun (WGS) entry which is preliminary data.</text>
</comment>
<proteinExistence type="predicted"/>
<evidence type="ECO:0000313" key="2">
    <source>
        <dbReference type="EMBL" id="HIQ68635.1"/>
    </source>
</evidence>
<evidence type="ECO:0000313" key="3">
    <source>
        <dbReference type="Proteomes" id="UP000886796"/>
    </source>
</evidence>
<dbReference type="EMBL" id="DVFK01000118">
    <property type="protein sequence ID" value="HIQ68635.1"/>
    <property type="molecule type" value="Genomic_DNA"/>
</dbReference>
<name>A0A9D0Z4B1_9FIRM</name>
<protein>
    <recommendedName>
        <fullName evidence="4">Cell division protein FtsL</fullName>
    </recommendedName>
</protein>
<dbReference type="AlphaFoldDB" id="A0A9D0Z4B1"/>
<keyword evidence="1" id="KW-0472">Membrane</keyword>
<evidence type="ECO:0008006" key="4">
    <source>
        <dbReference type="Google" id="ProtNLM"/>
    </source>
</evidence>
<evidence type="ECO:0000256" key="1">
    <source>
        <dbReference type="SAM" id="Phobius"/>
    </source>
</evidence>
<sequence>MIAGKTGMEPEGPCMKNIRLVYRPAAPLLKCAVLVSILLSGIAMGVIAMRCNSVQANTQSLRNQAIALEGENERLTQDIQQLGTPQSIRQLAAELLGLVDPDSVFFNPVEPTDPS</sequence>
<reference evidence="2" key="2">
    <citation type="journal article" date="2021" name="PeerJ">
        <title>Extensive microbial diversity within the chicken gut microbiome revealed by metagenomics and culture.</title>
        <authorList>
            <person name="Gilroy R."/>
            <person name="Ravi A."/>
            <person name="Getino M."/>
            <person name="Pursley I."/>
            <person name="Horton D.L."/>
            <person name="Alikhan N.F."/>
            <person name="Baker D."/>
            <person name="Gharbi K."/>
            <person name="Hall N."/>
            <person name="Watson M."/>
            <person name="Adriaenssens E.M."/>
            <person name="Foster-Nyarko E."/>
            <person name="Jarju S."/>
            <person name="Secka A."/>
            <person name="Antonio M."/>
            <person name="Oren A."/>
            <person name="Chaudhuri R.R."/>
            <person name="La Ragione R."/>
            <person name="Hildebrand F."/>
            <person name="Pallen M.J."/>
        </authorList>
    </citation>
    <scope>NUCLEOTIDE SEQUENCE</scope>
    <source>
        <strain evidence="2">13361</strain>
    </source>
</reference>
<accession>A0A9D0Z4B1</accession>
<keyword evidence="1" id="KW-0812">Transmembrane</keyword>
<feature type="transmembrane region" description="Helical" evidence="1">
    <location>
        <begin position="28"/>
        <end position="49"/>
    </location>
</feature>
<keyword evidence="1" id="KW-1133">Transmembrane helix</keyword>